<name>A0A0V0GPL9_SOLCH</name>
<keyword evidence="1" id="KW-0472">Membrane</keyword>
<sequence>MWDFKVSQLKNLKGVTSTFLFFHFHFFFFYLGFLVQRLKFIYSRWQPGSPRSQGSLSYIHLT</sequence>
<dbReference type="EMBL" id="GEDG01034537">
    <property type="protein sequence ID" value="JAP09687.1"/>
    <property type="molecule type" value="Transcribed_RNA"/>
</dbReference>
<accession>A0A0V0GPL9</accession>
<organism evidence="2">
    <name type="scientific">Solanum chacoense</name>
    <name type="common">Chaco potato</name>
    <dbReference type="NCBI Taxonomy" id="4108"/>
    <lineage>
        <taxon>Eukaryota</taxon>
        <taxon>Viridiplantae</taxon>
        <taxon>Streptophyta</taxon>
        <taxon>Embryophyta</taxon>
        <taxon>Tracheophyta</taxon>
        <taxon>Spermatophyta</taxon>
        <taxon>Magnoliopsida</taxon>
        <taxon>eudicotyledons</taxon>
        <taxon>Gunneridae</taxon>
        <taxon>Pentapetalae</taxon>
        <taxon>asterids</taxon>
        <taxon>lamiids</taxon>
        <taxon>Solanales</taxon>
        <taxon>Solanaceae</taxon>
        <taxon>Solanoideae</taxon>
        <taxon>Solaneae</taxon>
        <taxon>Solanum</taxon>
    </lineage>
</organism>
<reference evidence="2" key="1">
    <citation type="submission" date="2015-12" db="EMBL/GenBank/DDBJ databases">
        <title>Gene expression during late stages of embryo sac development: a critical building block for successful pollen-pistil interactions.</title>
        <authorList>
            <person name="Liu Y."/>
            <person name="Joly V."/>
            <person name="Sabar M."/>
            <person name="Matton D.P."/>
        </authorList>
    </citation>
    <scope>NUCLEOTIDE SEQUENCE</scope>
</reference>
<keyword evidence="1" id="KW-1133">Transmembrane helix</keyword>
<feature type="transmembrane region" description="Helical" evidence="1">
    <location>
        <begin position="15"/>
        <end position="35"/>
    </location>
</feature>
<keyword evidence="1" id="KW-0812">Transmembrane</keyword>
<dbReference type="AlphaFoldDB" id="A0A0V0GPL9"/>
<proteinExistence type="predicted"/>
<evidence type="ECO:0000256" key="1">
    <source>
        <dbReference type="SAM" id="Phobius"/>
    </source>
</evidence>
<protein>
    <submittedName>
        <fullName evidence="2">Putative ovule protein</fullName>
    </submittedName>
</protein>
<evidence type="ECO:0000313" key="2">
    <source>
        <dbReference type="EMBL" id="JAP09687.1"/>
    </source>
</evidence>